<reference evidence="3" key="3">
    <citation type="submission" date="2025-05" db="UniProtKB">
        <authorList>
            <consortium name="Ensembl"/>
        </authorList>
    </citation>
    <scope>IDENTIFICATION</scope>
</reference>
<feature type="signal peptide" evidence="1">
    <location>
        <begin position="1"/>
        <end position="22"/>
    </location>
</feature>
<evidence type="ECO:0000313" key="4">
    <source>
        <dbReference type="Proteomes" id="UP000007754"/>
    </source>
</evidence>
<keyword evidence="1" id="KW-0732">Signal</keyword>
<feature type="chain" id="PRO_5044540718" evidence="1">
    <location>
        <begin position="23"/>
        <end position="61"/>
    </location>
</feature>
<dbReference type="Proteomes" id="UP000007754">
    <property type="component" value="Chromosome 3"/>
</dbReference>
<gene>
    <name evidence="2" type="primary">OvoDB1</name>
    <name evidence="2" type="synonym">Taeniopygin 2</name>
</gene>
<keyword evidence="4" id="KW-1185">Reference proteome</keyword>
<reference evidence="3 4" key="1">
    <citation type="journal article" date="2010" name="Nature">
        <title>The genome of a songbird.</title>
        <authorList>
            <person name="Warren W.C."/>
            <person name="Clayton D.F."/>
            <person name="Ellegren H."/>
            <person name="Arnold A.P."/>
            <person name="Hillier L.W."/>
            <person name="Kunstner A."/>
            <person name="Searle S."/>
            <person name="White S."/>
            <person name="Vilella A.J."/>
            <person name="Fairley S."/>
            <person name="Heger A."/>
            <person name="Kong L."/>
            <person name="Ponting C.P."/>
            <person name="Jarvis E.D."/>
            <person name="Mello C.V."/>
            <person name="Minx P."/>
            <person name="Lovell P."/>
            <person name="Velho T.A."/>
            <person name="Ferris M."/>
            <person name="Balakrishnan C.N."/>
            <person name="Sinha S."/>
            <person name="Blatti C."/>
            <person name="London S.E."/>
            <person name="Li Y."/>
            <person name="Lin Y.C."/>
            <person name="George J."/>
            <person name="Sweedler J."/>
            <person name="Southey B."/>
            <person name="Gunaratne P."/>
            <person name="Watson M."/>
            <person name="Nam K."/>
            <person name="Backstrom N."/>
            <person name="Smeds L."/>
            <person name="Nabholz B."/>
            <person name="Itoh Y."/>
            <person name="Whitney O."/>
            <person name="Pfenning A.R."/>
            <person name="Howard J."/>
            <person name="Volker M."/>
            <person name="Skinner B.M."/>
            <person name="Griffin D.K."/>
            <person name="Ye L."/>
            <person name="McLaren W.M."/>
            <person name="Flicek P."/>
            <person name="Quesada V."/>
            <person name="Velasco G."/>
            <person name="Lopez-Otin C."/>
            <person name="Puente X.S."/>
            <person name="Olender T."/>
            <person name="Lancet D."/>
            <person name="Smit A.F."/>
            <person name="Hubley R."/>
            <person name="Konkel M.K."/>
            <person name="Walker J.A."/>
            <person name="Batzer M.A."/>
            <person name="Gu W."/>
            <person name="Pollock D.D."/>
            <person name="Chen L."/>
            <person name="Cheng Z."/>
            <person name="Eichler E.E."/>
            <person name="Stapley J."/>
            <person name="Slate J."/>
            <person name="Ekblom R."/>
            <person name="Birkhead T."/>
            <person name="Burke T."/>
            <person name="Burt D."/>
            <person name="Scharff C."/>
            <person name="Adam I."/>
            <person name="Richard H."/>
            <person name="Sultan M."/>
            <person name="Soldatov A."/>
            <person name="Lehrach H."/>
            <person name="Edwards S.V."/>
            <person name="Yang S.P."/>
            <person name="Li X."/>
            <person name="Graves T."/>
            <person name="Fulton L."/>
            <person name="Nelson J."/>
            <person name="Chinwalla A."/>
            <person name="Hou S."/>
            <person name="Mardis E.R."/>
            <person name="Wilson R.K."/>
        </authorList>
    </citation>
    <scope>NUCLEOTIDE SEQUENCE [LARGE SCALE GENOMIC DNA]</scope>
</reference>
<protein>
    <submittedName>
        <fullName evidence="2">OvoDB1</fullName>
    </submittedName>
</protein>
<sequence length="61" mass="6940">MRVIYVVFAVFLMALMATPAKSQPKRSCRGHCSRTCGKGEREEHTEDCGGMHCCLTHRKRK</sequence>
<evidence type="ECO:0000313" key="2">
    <source>
        <dbReference type="EMBL" id="CEK97817.1"/>
    </source>
</evidence>
<dbReference type="AlphaFoldDB" id="A0A0A8WJ50"/>
<evidence type="ECO:0000256" key="1">
    <source>
        <dbReference type="SAM" id="SignalP"/>
    </source>
</evidence>
<dbReference type="Gene3D" id="3.10.360.10">
    <property type="entry name" value="Antimicrobial Peptide, Beta-defensin 2, Chain A"/>
    <property type="match status" value="1"/>
</dbReference>
<dbReference type="OMA" id="RRMYCCL"/>
<name>A0A0A8WJ50_TAEGU</name>
<dbReference type="GeneTree" id="ENSGT01040000240871"/>
<proteinExistence type="evidence at transcript level"/>
<organism evidence="2">
    <name type="scientific">Taeniopygia guttata</name>
    <name type="common">Zebra finch</name>
    <name type="synonym">Poephila guttata</name>
    <dbReference type="NCBI Taxonomy" id="59729"/>
    <lineage>
        <taxon>Eukaryota</taxon>
        <taxon>Metazoa</taxon>
        <taxon>Chordata</taxon>
        <taxon>Craniata</taxon>
        <taxon>Vertebrata</taxon>
        <taxon>Euteleostomi</taxon>
        <taxon>Archelosauria</taxon>
        <taxon>Archosauria</taxon>
        <taxon>Dinosauria</taxon>
        <taxon>Saurischia</taxon>
        <taxon>Theropoda</taxon>
        <taxon>Coelurosauria</taxon>
        <taxon>Aves</taxon>
        <taxon>Neognathae</taxon>
        <taxon>Neoaves</taxon>
        <taxon>Telluraves</taxon>
        <taxon>Australaves</taxon>
        <taxon>Passeriformes</taxon>
        <taxon>Passeroidea</taxon>
        <taxon>Estrildidae</taxon>
        <taxon>Estrildinae</taxon>
        <taxon>Taeniopygia</taxon>
    </lineage>
</organism>
<dbReference type="EMBL" id="LN717253">
    <property type="protein sequence ID" value="CEK97817.1"/>
    <property type="molecule type" value="mRNA"/>
</dbReference>
<accession>A0A0A8WJ50</accession>
<reference evidence="2" key="2">
    <citation type="submission" date="2014-09" db="EMBL/GenBank/DDBJ databases">
        <title>Ovodefensins; oviduct specific antimicrobial peptides of birds and reptiles have evolving inter cysteine motif spacing and varying activity.</title>
        <authorList>
            <person name="Whenham N."/>
            <person name="Lu T.C."/>
            <person name="Maidin M.B.M."/>
            <person name="Wilson P.W."/>
            <person name="Bain M.M."/>
            <person name="Stevenson L."/>
            <person name="Stevens M.P."/>
            <person name="Bedford M.R."/>
            <person name="Dunn I.C."/>
        </authorList>
    </citation>
    <scope>NUCLEOTIDE SEQUENCE</scope>
    <source>
        <tissue evidence="2">Shell gland</tissue>
    </source>
</reference>
<evidence type="ECO:0000313" key="3">
    <source>
        <dbReference type="Ensembl" id="ENSTGUP00000029105.1"/>
    </source>
</evidence>
<dbReference type="Ensembl" id="ENSTGUT00000032880.1">
    <property type="protein sequence ID" value="ENSTGUP00000029105.1"/>
    <property type="gene ID" value="ENSTGUG00000027770.1"/>
</dbReference>